<gene>
    <name evidence="1" type="ORF">DPMN_109002</name>
</gene>
<dbReference type="AlphaFoldDB" id="A0A9D4K9Y1"/>
<comment type="caution">
    <text evidence="1">The sequence shown here is derived from an EMBL/GenBank/DDBJ whole genome shotgun (WGS) entry which is preliminary data.</text>
</comment>
<organism evidence="1 2">
    <name type="scientific">Dreissena polymorpha</name>
    <name type="common">Zebra mussel</name>
    <name type="synonym">Mytilus polymorpha</name>
    <dbReference type="NCBI Taxonomy" id="45954"/>
    <lineage>
        <taxon>Eukaryota</taxon>
        <taxon>Metazoa</taxon>
        <taxon>Spiralia</taxon>
        <taxon>Lophotrochozoa</taxon>
        <taxon>Mollusca</taxon>
        <taxon>Bivalvia</taxon>
        <taxon>Autobranchia</taxon>
        <taxon>Heteroconchia</taxon>
        <taxon>Euheterodonta</taxon>
        <taxon>Imparidentia</taxon>
        <taxon>Neoheterodontei</taxon>
        <taxon>Myida</taxon>
        <taxon>Dreissenoidea</taxon>
        <taxon>Dreissenidae</taxon>
        <taxon>Dreissena</taxon>
    </lineage>
</organism>
<sequence>MFTSPRLYVPCTSERPVSMLCFAGDWTCNFDGDRVLQIDQGPANDQSTVIVHSQLLGGHGRPDMVDC</sequence>
<protein>
    <submittedName>
        <fullName evidence="1">Uncharacterized protein</fullName>
    </submittedName>
</protein>
<name>A0A9D4K9Y1_DREPO</name>
<proteinExistence type="predicted"/>
<keyword evidence="2" id="KW-1185">Reference proteome</keyword>
<reference evidence="1" key="2">
    <citation type="submission" date="2020-11" db="EMBL/GenBank/DDBJ databases">
        <authorList>
            <person name="McCartney M.A."/>
            <person name="Auch B."/>
            <person name="Kono T."/>
            <person name="Mallez S."/>
            <person name="Becker A."/>
            <person name="Gohl D.M."/>
            <person name="Silverstein K.A.T."/>
            <person name="Koren S."/>
            <person name="Bechman K.B."/>
            <person name="Herman A."/>
            <person name="Abrahante J.E."/>
            <person name="Garbe J."/>
        </authorList>
    </citation>
    <scope>NUCLEOTIDE SEQUENCE</scope>
    <source>
        <strain evidence="1">Duluth1</strain>
        <tissue evidence="1">Whole animal</tissue>
    </source>
</reference>
<evidence type="ECO:0000313" key="2">
    <source>
        <dbReference type="Proteomes" id="UP000828390"/>
    </source>
</evidence>
<dbReference type="Proteomes" id="UP000828390">
    <property type="component" value="Unassembled WGS sequence"/>
</dbReference>
<dbReference type="EMBL" id="JAIWYP010000004">
    <property type="protein sequence ID" value="KAH3835644.1"/>
    <property type="molecule type" value="Genomic_DNA"/>
</dbReference>
<accession>A0A9D4K9Y1</accession>
<reference evidence="1" key="1">
    <citation type="journal article" date="2019" name="bioRxiv">
        <title>The Genome of the Zebra Mussel, Dreissena polymorpha: A Resource for Invasive Species Research.</title>
        <authorList>
            <person name="McCartney M.A."/>
            <person name="Auch B."/>
            <person name="Kono T."/>
            <person name="Mallez S."/>
            <person name="Zhang Y."/>
            <person name="Obille A."/>
            <person name="Becker A."/>
            <person name="Abrahante J.E."/>
            <person name="Garbe J."/>
            <person name="Badalamenti J.P."/>
            <person name="Herman A."/>
            <person name="Mangelson H."/>
            <person name="Liachko I."/>
            <person name="Sullivan S."/>
            <person name="Sone E.D."/>
            <person name="Koren S."/>
            <person name="Silverstein K.A.T."/>
            <person name="Beckman K.B."/>
            <person name="Gohl D.M."/>
        </authorList>
    </citation>
    <scope>NUCLEOTIDE SEQUENCE</scope>
    <source>
        <strain evidence="1">Duluth1</strain>
        <tissue evidence="1">Whole animal</tissue>
    </source>
</reference>
<evidence type="ECO:0000313" key="1">
    <source>
        <dbReference type="EMBL" id="KAH3835644.1"/>
    </source>
</evidence>